<evidence type="ECO:0000313" key="4">
    <source>
        <dbReference type="EMBL" id="CAL5221334.1"/>
    </source>
</evidence>
<proteinExistence type="inferred from homology"/>
<evidence type="ECO:0000313" key="5">
    <source>
        <dbReference type="Proteomes" id="UP001497392"/>
    </source>
</evidence>
<keyword evidence="2" id="KW-0378">Hydrolase</keyword>
<sequence length="374" mass="41103">MHSYRPVAFSSANRCLAAIDGTAHVHRQSPVSGLLSFINSVGRRKPSSMEKLRRTYEDVGQQRSQCSTLTVLQWNVLADGLAQNGDFQRVSQQVLSWESRSPQILQEIVESQADLICLQEVNRYEDFFKPSLERLGYRGIFWPKACSPAEQYGYPCDGCALFYRAERLELIGSPQGQPFKMAGGVNGKQGMLHAVFHDRHAGCAIVAATTHLKAKAGQANEAARQAQAQLMMGRLSAAAAGISSAACNGTSSAAERDPLVILCGDFNDSPPSPACQVVRDHHLGLECIWDAHPPNSAASNGASCPEKEPFTTWKFRSDGASKRTIDFIWYSRDPRLRLLRRWRMPSEADIGESGLPCEGYPSDHLSLCAVFEIS</sequence>
<evidence type="ECO:0000256" key="2">
    <source>
        <dbReference type="ARBA" id="ARBA00022801"/>
    </source>
</evidence>
<dbReference type="InterPro" id="IPR036691">
    <property type="entry name" value="Endo/exonu/phosph_ase_sf"/>
</dbReference>
<name>A0ABP1FMZ2_9CHLO</name>
<organism evidence="4 5">
    <name type="scientific">Coccomyxa viridis</name>
    <dbReference type="NCBI Taxonomy" id="1274662"/>
    <lineage>
        <taxon>Eukaryota</taxon>
        <taxon>Viridiplantae</taxon>
        <taxon>Chlorophyta</taxon>
        <taxon>core chlorophytes</taxon>
        <taxon>Trebouxiophyceae</taxon>
        <taxon>Trebouxiophyceae incertae sedis</taxon>
        <taxon>Coccomyxaceae</taxon>
        <taxon>Coccomyxa</taxon>
    </lineage>
</organism>
<reference evidence="4 5" key="1">
    <citation type="submission" date="2024-06" db="EMBL/GenBank/DDBJ databases">
        <authorList>
            <person name="Kraege A."/>
            <person name="Thomma B."/>
        </authorList>
    </citation>
    <scope>NUCLEOTIDE SEQUENCE [LARGE SCALE GENOMIC DNA]</scope>
</reference>
<accession>A0ABP1FMZ2</accession>
<dbReference type="PANTHER" id="PTHR12121:SF45">
    <property type="entry name" value="NOCTURNIN"/>
    <property type="match status" value="1"/>
</dbReference>
<protein>
    <submittedName>
        <fullName evidence="4">G3509 protein</fullName>
    </submittedName>
</protein>
<dbReference type="Gene3D" id="3.60.10.10">
    <property type="entry name" value="Endonuclease/exonuclease/phosphatase"/>
    <property type="match status" value="1"/>
</dbReference>
<evidence type="ECO:0000259" key="3">
    <source>
        <dbReference type="Pfam" id="PF03372"/>
    </source>
</evidence>
<comment type="similarity">
    <text evidence="1">Belongs to the CCR4/nocturin family.</text>
</comment>
<dbReference type="Pfam" id="PF03372">
    <property type="entry name" value="Exo_endo_phos"/>
    <property type="match status" value="1"/>
</dbReference>
<keyword evidence="5" id="KW-1185">Reference proteome</keyword>
<dbReference type="Proteomes" id="UP001497392">
    <property type="component" value="Unassembled WGS sequence"/>
</dbReference>
<gene>
    <name evidence="4" type="primary">g3509</name>
    <name evidence="4" type="ORF">VP750_LOCUS2993</name>
</gene>
<dbReference type="InterPro" id="IPR005135">
    <property type="entry name" value="Endo/exonuclease/phosphatase"/>
</dbReference>
<dbReference type="InterPro" id="IPR050410">
    <property type="entry name" value="CCR4/nocturin_mRNA_transcr"/>
</dbReference>
<comment type="caution">
    <text evidence="4">The sequence shown here is derived from an EMBL/GenBank/DDBJ whole genome shotgun (WGS) entry which is preliminary data.</text>
</comment>
<dbReference type="PANTHER" id="PTHR12121">
    <property type="entry name" value="CARBON CATABOLITE REPRESSOR PROTEIN 4"/>
    <property type="match status" value="1"/>
</dbReference>
<evidence type="ECO:0000256" key="1">
    <source>
        <dbReference type="ARBA" id="ARBA00010774"/>
    </source>
</evidence>
<dbReference type="EMBL" id="CAXHTA020000005">
    <property type="protein sequence ID" value="CAL5221334.1"/>
    <property type="molecule type" value="Genomic_DNA"/>
</dbReference>
<dbReference type="SUPFAM" id="SSF56219">
    <property type="entry name" value="DNase I-like"/>
    <property type="match status" value="1"/>
</dbReference>
<feature type="domain" description="Endonuclease/exonuclease/phosphatase" evidence="3">
    <location>
        <begin position="72"/>
        <end position="364"/>
    </location>
</feature>